<protein>
    <submittedName>
        <fullName evidence="5">RNA methyltransferase, TrmH family, group 3</fullName>
    </submittedName>
</protein>
<dbReference type="GO" id="GO:0005829">
    <property type="term" value="C:cytosol"/>
    <property type="evidence" value="ECO:0007669"/>
    <property type="project" value="TreeGrafter"/>
</dbReference>
<dbReference type="Gene3D" id="3.30.1330.30">
    <property type="match status" value="1"/>
</dbReference>
<sequence>MNDLKDSDIIEGRNPVIEALKSGRLIKIIYIAAGSRGKTVDCIKSLAQSRGISVQEIERVQLDKRSATGAHQGVVAYVAPYTYAQIEDILEAAAQKHQDPFVLLLDGITDPHNMGAIIRTAECMGAHGIIIPKDRSIGITAAVVKASAGAVEYIHIAAVTNMAQTVERLKKDGLWIMGADMRGRPCRSMDLKGPIGLIIGGEGSGIRRLVKEKCDVLLSIPMSGHIASLNASVAAGMLMYEISMQRLDI</sequence>
<dbReference type="KEGG" id="mas:Mahau_2174"/>
<dbReference type="NCBIfam" id="TIGR00186">
    <property type="entry name" value="rRNA_methyl_3"/>
    <property type="match status" value="1"/>
</dbReference>
<evidence type="ECO:0000259" key="4">
    <source>
        <dbReference type="SMART" id="SM00967"/>
    </source>
</evidence>
<dbReference type="SMART" id="SM00967">
    <property type="entry name" value="SpoU_sub_bind"/>
    <property type="match status" value="1"/>
</dbReference>
<feature type="domain" description="RNA 2-O ribose methyltransferase substrate binding" evidence="4">
    <location>
        <begin position="9"/>
        <end position="84"/>
    </location>
</feature>
<dbReference type="InterPro" id="IPR001537">
    <property type="entry name" value="SpoU_MeTrfase"/>
</dbReference>
<dbReference type="InterPro" id="IPR029026">
    <property type="entry name" value="tRNA_m1G_MTases_N"/>
</dbReference>
<accession>F4A303</accession>
<dbReference type="InterPro" id="IPR013123">
    <property type="entry name" value="SpoU_subst-bd"/>
</dbReference>
<keyword evidence="3" id="KW-0808">Transferase</keyword>
<evidence type="ECO:0000256" key="1">
    <source>
        <dbReference type="ARBA" id="ARBA00007228"/>
    </source>
</evidence>
<dbReference type="SUPFAM" id="SSF55315">
    <property type="entry name" value="L30e-like"/>
    <property type="match status" value="1"/>
</dbReference>
<dbReference type="Pfam" id="PF00588">
    <property type="entry name" value="SpoU_methylase"/>
    <property type="match status" value="1"/>
</dbReference>
<evidence type="ECO:0000256" key="2">
    <source>
        <dbReference type="ARBA" id="ARBA00022603"/>
    </source>
</evidence>
<reference evidence="5 6" key="2">
    <citation type="journal article" date="2011" name="Stand. Genomic Sci.">
        <title>Complete genome sequence of Mahella australiensis type strain (50-1 BON).</title>
        <authorList>
            <person name="Sikorski J."/>
            <person name="Teshima H."/>
            <person name="Nolan M."/>
            <person name="Lucas S."/>
            <person name="Hammon N."/>
            <person name="Deshpande S."/>
            <person name="Cheng J.F."/>
            <person name="Pitluck S."/>
            <person name="Liolios K."/>
            <person name="Pagani I."/>
            <person name="Ivanova N."/>
            <person name="Huntemann M."/>
            <person name="Mavromatis K."/>
            <person name="Ovchinikova G."/>
            <person name="Pati A."/>
            <person name="Tapia R."/>
            <person name="Han C."/>
            <person name="Goodwin L."/>
            <person name="Chen A."/>
            <person name="Palaniappan K."/>
            <person name="Land M."/>
            <person name="Hauser L."/>
            <person name="Ngatchou-Djao O.D."/>
            <person name="Rohde M."/>
            <person name="Pukall R."/>
            <person name="Spring S."/>
            <person name="Abt B."/>
            <person name="Goker M."/>
            <person name="Detter J.C."/>
            <person name="Woyke T."/>
            <person name="Bristow J."/>
            <person name="Markowitz V."/>
            <person name="Hugenholtz P."/>
            <person name="Eisen J.A."/>
            <person name="Kyrpides N.C."/>
            <person name="Klenk H.P."/>
            <person name="Lapidus A."/>
        </authorList>
    </citation>
    <scope>NUCLEOTIDE SEQUENCE [LARGE SCALE GENOMIC DNA]</scope>
    <source>
        <strain evidence="6">DSM 15567 / CIP 107919 / 50-1 BON</strain>
    </source>
</reference>
<keyword evidence="6" id="KW-1185">Reference proteome</keyword>
<dbReference type="InterPro" id="IPR029064">
    <property type="entry name" value="Ribosomal_eL30-like_sf"/>
</dbReference>
<name>F4A303_MAHA5</name>
<dbReference type="InterPro" id="IPR004441">
    <property type="entry name" value="rRNA_MeTrfase_TrmH"/>
</dbReference>
<dbReference type="GO" id="GO:0006396">
    <property type="term" value="P:RNA processing"/>
    <property type="evidence" value="ECO:0007669"/>
    <property type="project" value="InterPro"/>
</dbReference>
<dbReference type="STRING" id="697281.Mahau_2174"/>
<dbReference type="Gene3D" id="3.40.1280.10">
    <property type="match status" value="1"/>
</dbReference>
<dbReference type="GO" id="GO:0003723">
    <property type="term" value="F:RNA binding"/>
    <property type="evidence" value="ECO:0007669"/>
    <property type="project" value="InterPro"/>
</dbReference>
<dbReference type="EMBL" id="CP002360">
    <property type="protein sequence ID" value="AEE97346.1"/>
    <property type="molecule type" value="Genomic_DNA"/>
</dbReference>
<dbReference type="OrthoDB" id="9794400at2"/>
<dbReference type="InterPro" id="IPR029028">
    <property type="entry name" value="Alpha/beta_knot_MTases"/>
</dbReference>
<dbReference type="eggNOG" id="COG0566">
    <property type="taxonomic scope" value="Bacteria"/>
</dbReference>
<evidence type="ECO:0000313" key="6">
    <source>
        <dbReference type="Proteomes" id="UP000008457"/>
    </source>
</evidence>
<dbReference type="SUPFAM" id="SSF75217">
    <property type="entry name" value="alpha/beta knot"/>
    <property type="match status" value="1"/>
</dbReference>
<dbReference type="Proteomes" id="UP000008457">
    <property type="component" value="Chromosome"/>
</dbReference>
<dbReference type="PANTHER" id="PTHR46429:SF1">
    <property type="entry name" value="23S RRNA (GUANOSINE-2'-O-)-METHYLTRANSFERASE RLMB"/>
    <property type="match status" value="1"/>
</dbReference>
<dbReference type="GO" id="GO:0008173">
    <property type="term" value="F:RNA methyltransferase activity"/>
    <property type="evidence" value="ECO:0007669"/>
    <property type="project" value="InterPro"/>
</dbReference>
<dbReference type="CDD" id="cd18103">
    <property type="entry name" value="SpoU-like_RlmB"/>
    <property type="match status" value="1"/>
</dbReference>
<comment type="similarity">
    <text evidence="1">Belongs to the class IV-like SAM-binding methyltransferase superfamily. RNA methyltransferase TrmH family.</text>
</comment>
<dbReference type="PANTHER" id="PTHR46429">
    <property type="entry name" value="23S RRNA (GUANOSINE-2'-O-)-METHYLTRANSFERASE RLMB"/>
    <property type="match status" value="1"/>
</dbReference>
<proteinExistence type="inferred from homology"/>
<dbReference type="Pfam" id="PF08032">
    <property type="entry name" value="SpoU_sub_bind"/>
    <property type="match status" value="1"/>
</dbReference>
<dbReference type="AlphaFoldDB" id="F4A303"/>
<organism evidence="5 6">
    <name type="scientific">Mahella australiensis (strain DSM 15567 / CIP 107919 / 50-1 BON)</name>
    <dbReference type="NCBI Taxonomy" id="697281"/>
    <lineage>
        <taxon>Bacteria</taxon>
        <taxon>Bacillati</taxon>
        <taxon>Bacillota</taxon>
        <taxon>Clostridia</taxon>
        <taxon>Thermoanaerobacterales</taxon>
        <taxon>Thermoanaerobacterales Family IV. Incertae Sedis</taxon>
        <taxon>Mahella</taxon>
    </lineage>
</organism>
<reference evidence="6" key="1">
    <citation type="submission" date="2010-11" db="EMBL/GenBank/DDBJ databases">
        <title>The complete genome of Mahella australiensis DSM 15567.</title>
        <authorList>
            <consortium name="US DOE Joint Genome Institute (JGI-PGF)"/>
            <person name="Lucas S."/>
            <person name="Copeland A."/>
            <person name="Lapidus A."/>
            <person name="Bruce D."/>
            <person name="Goodwin L."/>
            <person name="Pitluck S."/>
            <person name="Kyrpides N."/>
            <person name="Mavromatis K."/>
            <person name="Pagani I."/>
            <person name="Ivanova N."/>
            <person name="Teshima H."/>
            <person name="Brettin T."/>
            <person name="Detter J.C."/>
            <person name="Han C."/>
            <person name="Tapia R."/>
            <person name="Land M."/>
            <person name="Hauser L."/>
            <person name="Markowitz V."/>
            <person name="Cheng J.-F."/>
            <person name="Hugenholtz P."/>
            <person name="Woyke T."/>
            <person name="Wu D."/>
            <person name="Spring S."/>
            <person name="Pukall R."/>
            <person name="Steenblock K."/>
            <person name="Schneider S."/>
            <person name="Klenk H.-P."/>
            <person name="Eisen J.A."/>
        </authorList>
    </citation>
    <scope>NUCLEOTIDE SEQUENCE [LARGE SCALE GENOMIC DNA]</scope>
    <source>
        <strain evidence="6">DSM 15567 / CIP 107919 / 50-1 BON</strain>
    </source>
</reference>
<dbReference type="RefSeq" id="WP_013781773.1">
    <property type="nucleotide sequence ID" value="NC_015520.1"/>
</dbReference>
<evidence type="ECO:0000256" key="3">
    <source>
        <dbReference type="ARBA" id="ARBA00022679"/>
    </source>
</evidence>
<dbReference type="FunFam" id="3.40.1280.10:FF:000008">
    <property type="entry name" value="Group 3 RNA methyltransferase TrmH"/>
    <property type="match status" value="1"/>
</dbReference>
<evidence type="ECO:0000313" key="5">
    <source>
        <dbReference type="EMBL" id="AEE97346.1"/>
    </source>
</evidence>
<keyword evidence="2 5" id="KW-0489">Methyltransferase</keyword>
<gene>
    <name evidence="5" type="ordered locus">Mahau_2174</name>
</gene>
<dbReference type="GO" id="GO:0032259">
    <property type="term" value="P:methylation"/>
    <property type="evidence" value="ECO:0007669"/>
    <property type="project" value="UniProtKB-KW"/>
</dbReference>
<dbReference type="HOGENOM" id="CLU_021322_0_1_9"/>